<keyword evidence="4" id="KW-1185">Reference proteome</keyword>
<dbReference type="Pfam" id="PF10544">
    <property type="entry name" value="T5orf172"/>
    <property type="match status" value="1"/>
</dbReference>
<dbReference type="EMBL" id="JARPMG010000001">
    <property type="protein sequence ID" value="KAJ8103830.1"/>
    <property type="molecule type" value="Genomic_DNA"/>
</dbReference>
<dbReference type="RefSeq" id="XP_056047280.1">
    <property type="nucleotide sequence ID" value="XM_056191564.1"/>
</dbReference>
<name>A0AAD7QYR0_9ASCO</name>
<proteinExistence type="predicted"/>
<sequence>MPTTSTPQNASSGQLQCNGIAKSTNKRCRRIVDSKYALGDKKTAYCFQHRYQADRPFPWNQKKGSGSHRAQHGETSNGHAYQLNRHDRATGPTAIFTTEKIIPMRESHAKKKNNGFSRFWRRMFCMYVEDPSHRFSDQRTVNRQSLGPHHSPSLHPRTNVAHPSILAAGQTKKKNANLTQRAANRTTSVEHCNIITLVSAAVRAKYVNLLAEELKKPISQADEAGYIYIYELAVPYDRAQTHPDTVLYLKIGRAKDVDKRMHQWTTQCSHTVVLTGHYPSRPGISSSDIYALAGGPKCKAVHRAERLIHLELRAMYPCSADRDDVLPPPLTGSVRYGVCSNCGKRHTEWFAVRQIDAHVVIRIITKWIEHVGVT</sequence>
<reference evidence="3" key="1">
    <citation type="submission" date="2023-03" db="EMBL/GenBank/DDBJ databases">
        <title>Near-Complete genome sequence of Lipomyces tetrasporous NRRL Y-64009, an oleaginous yeast capable of growing on lignocellulosic hydrolysates.</title>
        <authorList>
            <consortium name="Lawrence Berkeley National Laboratory"/>
            <person name="Jagtap S.S."/>
            <person name="Liu J.-J."/>
            <person name="Walukiewicz H.E."/>
            <person name="Pangilinan J."/>
            <person name="Lipzen A."/>
            <person name="Ahrendt S."/>
            <person name="Koriabine M."/>
            <person name="Cobaugh K."/>
            <person name="Salamov A."/>
            <person name="Yoshinaga Y."/>
            <person name="Ng V."/>
            <person name="Daum C."/>
            <person name="Grigoriev I.V."/>
            <person name="Slininger P.J."/>
            <person name="Dien B.S."/>
            <person name="Jin Y.-S."/>
            <person name="Rao C.V."/>
        </authorList>
    </citation>
    <scope>NUCLEOTIDE SEQUENCE</scope>
    <source>
        <strain evidence="3">NRRL Y-64009</strain>
    </source>
</reference>
<gene>
    <name evidence="3" type="ORF">POJ06DRAFT_7927</name>
</gene>
<protein>
    <recommendedName>
        <fullName evidence="2">Bacteriophage T5 Orf172 DNA-binding domain-containing protein</fullName>
    </recommendedName>
</protein>
<feature type="region of interest" description="Disordered" evidence="1">
    <location>
        <begin position="56"/>
        <end position="79"/>
    </location>
</feature>
<dbReference type="Proteomes" id="UP001217417">
    <property type="component" value="Unassembled WGS sequence"/>
</dbReference>
<organism evidence="3 4">
    <name type="scientific">Lipomyces tetrasporus</name>
    <dbReference type="NCBI Taxonomy" id="54092"/>
    <lineage>
        <taxon>Eukaryota</taxon>
        <taxon>Fungi</taxon>
        <taxon>Dikarya</taxon>
        <taxon>Ascomycota</taxon>
        <taxon>Saccharomycotina</taxon>
        <taxon>Lipomycetes</taxon>
        <taxon>Lipomycetales</taxon>
        <taxon>Lipomycetaceae</taxon>
        <taxon>Lipomyces</taxon>
    </lineage>
</organism>
<dbReference type="PANTHER" id="PTHR28094">
    <property type="entry name" value="MEIOTICALLY UP-REGULATED GENE 113 PROTEIN"/>
    <property type="match status" value="1"/>
</dbReference>
<dbReference type="InterPro" id="IPR053006">
    <property type="entry name" value="Meiosis_regulatory"/>
</dbReference>
<evidence type="ECO:0000313" key="4">
    <source>
        <dbReference type="Proteomes" id="UP001217417"/>
    </source>
</evidence>
<dbReference type="GeneID" id="80886730"/>
<accession>A0AAD7QYR0</accession>
<comment type="caution">
    <text evidence="3">The sequence shown here is derived from an EMBL/GenBank/DDBJ whole genome shotgun (WGS) entry which is preliminary data.</text>
</comment>
<evidence type="ECO:0000259" key="2">
    <source>
        <dbReference type="SMART" id="SM00974"/>
    </source>
</evidence>
<dbReference type="PANTHER" id="PTHR28094:SF1">
    <property type="entry name" value="MEIOTICALLY UP-REGULATED GENE 113 PROTEIN"/>
    <property type="match status" value="1"/>
</dbReference>
<dbReference type="SMART" id="SM00974">
    <property type="entry name" value="T5orf172"/>
    <property type="match status" value="1"/>
</dbReference>
<evidence type="ECO:0000256" key="1">
    <source>
        <dbReference type="SAM" id="MobiDB-lite"/>
    </source>
</evidence>
<dbReference type="InterPro" id="IPR018306">
    <property type="entry name" value="Phage_T5_Orf172_DNA-bd"/>
</dbReference>
<dbReference type="AlphaFoldDB" id="A0AAD7QYR0"/>
<feature type="domain" description="Bacteriophage T5 Orf172 DNA-binding" evidence="2">
    <location>
        <begin position="243"/>
        <end position="364"/>
    </location>
</feature>
<evidence type="ECO:0000313" key="3">
    <source>
        <dbReference type="EMBL" id="KAJ8103830.1"/>
    </source>
</evidence>